<dbReference type="AlphaFoldDB" id="A0A4U1CQS8"/>
<evidence type="ECO:0000313" key="5">
    <source>
        <dbReference type="Proteomes" id="UP000309488"/>
    </source>
</evidence>
<feature type="transmembrane region" description="Helical" evidence="1">
    <location>
        <begin position="104"/>
        <end position="125"/>
    </location>
</feature>
<dbReference type="InterPro" id="IPR006860">
    <property type="entry name" value="FecR"/>
</dbReference>
<name>A0A4U1CQS8_9SPHI</name>
<accession>A0A4U1CQS8</accession>
<dbReference type="RefSeq" id="WP_136841682.1">
    <property type="nucleotide sequence ID" value="NZ_SWBR01000003.1"/>
</dbReference>
<keyword evidence="1" id="KW-0812">Transmembrane</keyword>
<feature type="domain" description="Protein FecR C-terminal" evidence="3">
    <location>
        <begin position="279"/>
        <end position="348"/>
    </location>
</feature>
<reference evidence="4 5" key="1">
    <citation type="submission" date="2019-04" db="EMBL/GenBank/DDBJ databases">
        <title>Pedobacter sp. RP-3-22 sp. nov., isolated from Arctic soil.</title>
        <authorList>
            <person name="Dahal R.H."/>
            <person name="Kim D.-U."/>
        </authorList>
    </citation>
    <scope>NUCLEOTIDE SEQUENCE [LARGE SCALE GENOMIC DNA]</scope>
    <source>
        <strain evidence="4 5">RP-3-22</strain>
    </source>
</reference>
<dbReference type="Proteomes" id="UP000309488">
    <property type="component" value="Unassembled WGS sequence"/>
</dbReference>
<dbReference type="GO" id="GO:0016989">
    <property type="term" value="F:sigma factor antagonist activity"/>
    <property type="evidence" value="ECO:0007669"/>
    <property type="project" value="TreeGrafter"/>
</dbReference>
<sequence>MTKELIYKYFNNTCSPEEYEMVNTYLKGNDITLFHEYMDEVASHSTNETTIDQEESLALLKVIHQKIETEEVIKHISKEIESDSDIIKINANQNPGAKRTFWSFPLRIAASIIVLFTIGGVYAVWKKQEDKATPTLAIWTTMGNPSINVKKLVMPDGTNIWLNAYSSLAYKKSEYNLVKREVRISGEAFFDVVHNVEKPFVVRSGNLSTTVLGTAFNVEAYKTAKDISIILVRGRVKVQAENQEKFLVPGQILKYGTDNRYMDVKSIETKDVNAWIDGKLVFNDIPLADAFKKMAQQYNITIIAPEAKKLNNKRLTGVFERQRPEDLLRKILFIYGFDYDKKGGKFIIKI</sequence>
<comment type="caution">
    <text evidence="4">The sequence shown here is derived from an EMBL/GenBank/DDBJ whole genome shotgun (WGS) entry which is preliminary data.</text>
</comment>
<dbReference type="EMBL" id="SWBR01000003">
    <property type="protein sequence ID" value="TKC08072.1"/>
    <property type="molecule type" value="Genomic_DNA"/>
</dbReference>
<dbReference type="Gene3D" id="2.60.120.1440">
    <property type="match status" value="1"/>
</dbReference>
<dbReference type="InterPro" id="IPR012373">
    <property type="entry name" value="Ferrdict_sens_TM"/>
</dbReference>
<keyword evidence="1" id="KW-1133">Transmembrane helix</keyword>
<dbReference type="Gene3D" id="3.55.50.30">
    <property type="match status" value="1"/>
</dbReference>
<evidence type="ECO:0000313" key="4">
    <source>
        <dbReference type="EMBL" id="TKC08072.1"/>
    </source>
</evidence>
<evidence type="ECO:0000259" key="3">
    <source>
        <dbReference type="Pfam" id="PF16344"/>
    </source>
</evidence>
<protein>
    <submittedName>
        <fullName evidence="4">DUF4974 domain-containing protein</fullName>
    </submittedName>
</protein>
<keyword evidence="5" id="KW-1185">Reference proteome</keyword>
<evidence type="ECO:0000259" key="2">
    <source>
        <dbReference type="Pfam" id="PF04773"/>
    </source>
</evidence>
<dbReference type="PANTHER" id="PTHR30273:SF2">
    <property type="entry name" value="PROTEIN FECR"/>
    <property type="match status" value="1"/>
</dbReference>
<dbReference type="InterPro" id="IPR032508">
    <property type="entry name" value="FecR_C"/>
</dbReference>
<dbReference type="Pfam" id="PF04773">
    <property type="entry name" value="FecR"/>
    <property type="match status" value="1"/>
</dbReference>
<proteinExistence type="predicted"/>
<evidence type="ECO:0000256" key="1">
    <source>
        <dbReference type="SAM" id="Phobius"/>
    </source>
</evidence>
<gene>
    <name evidence="4" type="ORF">FA048_12995</name>
</gene>
<feature type="domain" description="FecR protein" evidence="2">
    <location>
        <begin position="151"/>
        <end position="237"/>
    </location>
</feature>
<organism evidence="4 5">
    <name type="scientific">Pedobacter polaris</name>
    <dbReference type="NCBI Taxonomy" id="2571273"/>
    <lineage>
        <taxon>Bacteria</taxon>
        <taxon>Pseudomonadati</taxon>
        <taxon>Bacteroidota</taxon>
        <taxon>Sphingobacteriia</taxon>
        <taxon>Sphingobacteriales</taxon>
        <taxon>Sphingobacteriaceae</taxon>
        <taxon>Pedobacter</taxon>
    </lineage>
</organism>
<keyword evidence="1" id="KW-0472">Membrane</keyword>
<dbReference type="PANTHER" id="PTHR30273">
    <property type="entry name" value="PERIPLASMIC SIGNAL SENSOR AND SIGMA FACTOR ACTIVATOR FECR-RELATED"/>
    <property type="match status" value="1"/>
</dbReference>
<dbReference type="Pfam" id="PF16344">
    <property type="entry name" value="FecR_C"/>
    <property type="match status" value="1"/>
</dbReference>
<dbReference type="OrthoDB" id="738872at2"/>